<evidence type="ECO:0000313" key="7">
    <source>
        <dbReference type="Proteomes" id="UP000075320"/>
    </source>
</evidence>
<evidence type="ECO:0000256" key="3">
    <source>
        <dbReference type="ARBA" id="ARBA00022989"/>
    </source>
</evidence>
<dbReference type="OrthoDB" id="5295998at2"/>
<evidence type="ECO:0000256" key="1">
    <source>
        <dbReference type="ARBA" id="ARBA00004141"/>
    </source>
</evidence>
<dbReference type="InterPro" id="IPR032808">
    <property type="entry name" value="DoxX"/>
</dbReference>
<feature type="transmembrane region" description="Helical" evidence="5">
    <location>
        <begin position="99"/>
        <end position="116"/>
    </location>
</feature>
<evidence type="ECO:0000313" key="6">
    <source>
        <dbReference type="EMBL" id="KYG66928.1"/>
    </source>
</evidence>
<dbReference type="RefSeq" id="WP_061834505.1">
    <property type="nucleotide sequence ID" value="NZ_LUKE01000001.1"/>
</dbReference>
<dbReference type="GO" id="GO:0016020">
    <property type="term" value="C:membrane"/>
    <property type="evidence" value="ECO:0007669"/>
    <property type="project" value="UniProtKB-SubCell"/>
</dbReference>
<comment type="subcellular location">
    <subcellularLocation>
        <location evidence="1">Membrane</location>
        <topology evidence="1">Multi-pass membrane protein</topology>
    </subcellularLocation>
</comment>
<protein>
    <submittedName>
        <fullName evidence="6">Acyltransferase</fullName>
    </submittedName>
</protein>
<keyword evidence="2 5" id="KW-0812">Transmembrane</keyword>
<evidence type="ECO:0000256" key="5">
    <source>
        <dbReference type="SAM" id="Phobius"/>
    </source>
</evidence>
<evidence type="ECO:0000256" key="2">
    <source>
        <dbReference type="ARBA" id="ARBA00022692"/>
    </source>
</evidence>
<keyword evidence="7" id="KW-1185">Reference proteome</keyword>
<name>A0A150WRB1_BDEBC</name>
<dbReference type="EMBL" id="LUKE01000001">
    <property type="protein sequence ID" value="KYG66928.1"/>
    <property type="molecule type" value="Genomic_DNA"/>
</dbReference>
<keyword evidence="6" id="KW-0012">Acyltransferase</keyword>
<evidence type="ECO:0000256" key="4">
    <source>
        <dbReference type="ARBA" id="ARBA00023136"/>
    </source>
</evidence>
<proteinExistence type="predicted"/>
<keyword evidence="6" id="KW-0808">Transferase</keyword>
<sequence>MKSKVTMVIRLLLGFVFFASGIVGLFNLVPPPPNLPEALQTFNNGLMASVYFMPFLKAVETICGLLLLINFFVPLALVVLAPIVINIFLVHAFLAPEGLILAVVLGAFMIYLSFFAEPYKNVIKQLFKPKT</sequence>
<dbReference type="GO" id="GO:0016746">
    <property type="term" value="F:acyltransferase activity"/>
    <property type="evidence" value="ECO:0007669"/>
    <property type="project" value="UniProtKB-KW"/>
</dbReference>
<dbReference type="Pfam" id="PF07681">
    <property type="entry name" value="DoxX"/>
    <property type="match status" value="1"/>
</dbReference>
<dbReference type="AlphaFoldDB" id="A0A150WRB1"/>
<feature type="transmembrane region" description="Helical" evidence="5">
    <location>
        <begin position="7"/>
        <end position="29"/>
    </location>
</feature>
<reference evidence="6 7" key="1">
    <citation type="submission" date="2016-03" db="EMBL/GenBank/DDBJ databases">
        <authorList>
            <person name="Ploux O."/>
        </authorList>
    </citation>
    <scope>NUCLEOTIDE SEQUENCE [LARGE SCALE GENOMIC DNA]</scope>
    <source>
        <strain evidence="6 7">R0</strain>
    </source>
</reference>
<organism evidence="6 7">
    <name type="scientific">Bdellovibrio bacteriovorus</name>
    <dbReference type="NCBI Taxonomy" id="959"/>
    <lineage>
        <taxon>Bacteria</taxon>
        <taxon>Pseudomonadati</taxon>
        <taxon>Bdellovibrionota</taxon>
        <taxon>Bdellovibrionia</taxon>
        <taxon>Bdellovibrionales</taxon>
        <taxon>Pseudobdellovibrionaceae</taxon>
        <taxon>Bdellovibrio</taxon>
    </lineage>
</organism>
<keyword evidence="3 5" id="KW-1133">Transmembrane helix</keyword>
<gene>
    <name evidence="6" type="ORF">AZI86_07840</name>
</gene>
<comment type="caution">
    <text evidence="6">The sequence shown here is derived from an EMBL/GenBank/DDBJ whole genome shotgun (WGS) entry which is preliminary data.</text>
</comment>
<feature type="transmembrane region" description="Helical" evidence="5">
    <location>
        <begin position="75"/>
        <end position="93"/>
    </location>
</feature>
<keyword evidence="4 5" id="KW-0472">Membrane</keyword>
<dbReference type="Proteomes" id="UP000075320">
    <property type="component" value="Unassembled WGS sequence"/>
</dbReference>
<accession>A0A150WRB1</accession>